<evidence type="ECO:0000313" key="4">
    <source>
        <dbReference type="Proteomes" id="UP000525652"/>
    </source>
</evidence>
<gene>
    <name evidence="3" type="ORF">H5P30_12595</name>
</gene>
<feature type="chain" id="PRO_5030674519" evidence="1">
    <location>
        <begin position="26"/>
        <end position="1076"/>
    </location>
</feature>
<name>A0A7X1E529_9BACT</name>
<organism evidence="3 4">
    <name type="scientific">Puniceicoccus vermicola</name>
    <dbReference type="NCBI Taxonomy" id="388746"/>
    <lineage>
        <taxon>Bacteria</taxon>
        <taxon>Pseudomonadati</taxon>
        <taxon>Verrucomicrobiota</taxon>
        <taxon>Opitutia</taxon>
        <taxon>Puniceicoccales</taxon>
        <taxon>Puniceicoccaceae</taxon>
        <taxon>Puniceicoccus</taxon>
    </lineage>
</organism>
<dbReference type="Pfam" id="PF02638">
    <property type="entry name" value="GHL10"/>
    <property type="match status" value="1"/>
</dbReference>
<sequence>MFPHLFRGLSVLCSIRLLCRFSILAASGLCTAWSSETEAIILKPVDAVSFDYVSEETENRIREENVLRTPLIANFAFDVPEDGWYEFIVHSGSWPTSFRLDGEYFFYGVLEPVGFEPEEDGTKLRNVYLTKGSHELVVERGWHPGPPRIQEMRFRPAESPEGMVYLDLEKDYLVYRKGESVPVALQAGQTDSDYEIMIQYVDSESGEVVSEEEIEIPVGPGFYEETIYLPTDREGILDVVATGPAGQVVNRTFQYLTIDTDSPPEAPWSLELVESINSIEEEPEYGSGRDKVVERNGLVYREGGEHGHMEKNVEADWFAYELDLPEVGVPYLLEIEYADDDRRNWTYSLIEKEKPWGRTLTHGILSGGIYSLTDQMQTTEMVFYNKETNPRVHFRNWWKGQPAAVSKINVYRITGGFPAMPGLDLEEGRLFGRYQEEPGRFTQWTTSMEDDSWLSVWQPAERIGRYSRFVGANFWKPTISVYGDKLWPTRFIPEQGFNGGGFDSSKEQFPRDTVRLLALVAEKYNMQFMGQLYPRMQRDISRRYFTERITGVDPKGDVSWKDADTMPWVAMHRSGKNNARGNAIFLNPAHPGVQDWVADVVTELADRYQDLPSYGGVAIRHMAWQFPGWQAWPNIEYGYDDWTVSQFEEDTGIEVPVDEDDPKRFEERYQWMTKNVYQEWVDWRADQIETMHLRLLAILQERRPDWKLNIDVLRPDFRGEPNIDRYDRLGWAGMLRETGIDPDRYRDTPSIVINDWRHYPAGARSGAIRNPSRQGSRFYSYLDPDVVGEAYRNVDGGRESGVHFDANSYESDLAYGDELGYSYEETTSNKKMSRPKMHGAGMVFPAGRHFLERFANAMADGNTTMITDGSHAYISWPPKWLREWMPHYRALPNIGMERIGSGDPVALWLGKSGDSTYFYLVNRLDEPVEAQVSFLEHDGNVVRLVDGQTMEIDDAGFWQVQLEPYELISLKTSGDNRPVSFSVQVSEEGIQRAERQVATVEDWLQPDGKIENAVSPKKYAAAQERFEVVQQALADGEYHKVRQNLYHPDLWTIFVQLDEYPPELWNDRTPVPQGEW</sequence>
<proteinExistence type="predicted"/>
<evidence type="ECO:0000256" key="1">
    <source>
        <dbReference type="SAM" id="SignalP"/>
    </source>
</evidence>
<keyword evidence="3" id="KW-0378">Hydrolase</keyword>
<evidence type="ECO:0000313" key="3">
    <source>
        <dbReference type="EMBL" id="MBC2602613.1"/>
    </source>
</evidence>
<dbReference type="EMBL" id="JACHVA010000101">
    <property type="protein sequence ID" value="MBC2602613.1"/>
    <property type="molecule type" value="Genomic_DNA"/>
</dbReference>
<comment type="caution">
    <text evidence="3">The sequence shown here is derived from an EMBL/GenBank/DDBJ whole genome shotgun (WGS) entry which is preliminary data.</text>
</comment>
<dbReference type="RefSeq" id="WP_185693279.1">
    <property type="nucleotide sequence ID" value="NZ_JACHVA010000101.1"/>
</dbReference>
<protein>
    <submittedName>
        <fullName evidence="3">Family 10 glycosylhydrolase</fullName>
    </submittedName>
</protein>
<reference evidence="3 4" key="1">
    <citation type="submission" date="2020-07" db="EMBL/GenBank/DDBJ databases">
        <authorList>
            <person name="Feng X."/>
        </authorList>
    </citation>
    <scope>NUCLEOTIDE SEQUENCE [LARGE SCALE GENOMIC DNA]</scope>
    <source>
        <strain evidence="3 4">JCM14086</strain>
    </source>
</reference>
<feature type="domain" description="Glycosyl hydrolase-like 10" evidence="2">
    <location>
        <begin position="473"/>
        <end position="710"/>
    </location>
</feature>
<accession>A0A7X1E529</accession>
<keyword evidence="1" id="KW-0732">Signal</keyword>
<dbReference type="Gene3D" id="3.20.20.80">
    <property type="entry name" value="Glycosidases"/>
    <property type="match status" value="1"/>
</dbReference>
<dbReference type="GO" id="GO:0016787">
    <property type="term" value="F:hydrolase activity"/>
    <property type="evidence" value="ECO:0007669"/>
    <property type="project" value="UniProtKB-KW"/>
</dbReference>
<evidence type="ECO:0000259" key="2">
    <source>
        <dbReference type="Pfam" id="PF02638"/>
    </source>
</evidence>
<feature type="signal peptide" evidence="1">
    <location>
        <begin position="1"/>
        <end position="25"/>
    </location>
</feature>
<dbReference type="AlphaFoldDB" id="A0A7X1E529"/>
<keyword evidence="4" id="KW-1185">Reference proteome</keyword>
<dbReference type="Proteomes" id="UP000525652">
    <property type="component" value="Unassembled WGS sequence"/>
</dbReference>
<dbReference type="InterPro" id="IPR003790">
    <property type="entry name" value="GHL10"/>
</dbReference>